<feature type="compositionally biased region" description="Low complexity" evidence="3">
    <location>
        <begin position="811"/>
        <end position="832"/>
    </location>
</feature>
<accession>A0A5C3KLP7</accession>
<dbReference type="SMART" id="SM00066">
    <property type="entry name" value="GAL4"/>
    <property type="match status" value="1"/>
</dbReference>
<evidence type="ECO:0000256" key="2">
    <source>
        <dbReference type="ARBA" id="ARBA00023242"/>
    </source>
</evidence>
<feature type="region of interest" description="Disordered" evidence="3">
    <location>
        <begin position="1"/>
        <end position="35"/>
    </location>
</feature>
<keyword evidence="6" id="KW-1185">Reference proteome</keyword>
<dbReference type="SUPFAM" id="SSF57701">
    <property type="entry name" value="Zn2/Cys6 DNA-binding domain"/>
    <property type="match status" value="1"/>
</dbReference>
<dbReference type="PANTHER" id="PTHR46910">
    <property type="entry name" value="TRANSCRIPTION FACTOR PDR1"/>
    <property type="match status" value="1"/>
</dbReference>
<dbReference type="EMBL" id="ML210278">
    <property type="protein sequence ID" value="TFK21102.1"/>
    <property type="molecule type" value="Genomic_DNA"/>
</dbReference>
<sequence>MAPSVALLSSDSSVQSPSTGGSSKSEELLASRSQSKKRRIPGACDVCKRKKIRCDSGELPGNRCSNCIQAGLECTHKEVTKALGSAKGYVESLEMRLDKMDKLLRRLLPGVDLNEELNKPAGRPCTPKPLQPINSQPEILGKLSRLTLNPTENRYFGKSSQYELLQTALDLREEFTGEGVAYVSPAIPMKRREFYDVPSWMTYNPELDEDEREYLFPDEDLCPSLIDAYFTYINPFLPLLHRPTFQNHVDEGLHHEDSMFARVFLMVCAHGARYSDDPRVLSEGTDSPRSAGWKWFEQVNVLRKNLFNRTGLYELQMHALYVSFASSSEMPQGVWAQIGMALRLSQEVGGHLRRRVDKQNTMPTAEDELWKRAFWVILTLDRLISSTAGRPCGLQEEDYDLDLPLEVDDEYWDQGFVQPEGKPSSMAYFITYLNLMEIVAYTMRLIYSSKNSRFTSKTSQRSEQQIIAELDAAMNNWMDSVPEHLKWNPGSTNDLFLKQSSALHATYYHVQILIHRPFIPSPRNPKPGAFPSLAICTNAARSCCHVLEAFSRLSPLPSHPFQVLAFTSGLVLLLNIWSGKRSGFAPSPKREMEDVQRCMDMLKTAEHRSASAGRFLDMLTELASAGDIGTELQKTGKKSKSKKRSRSDSQSDSSSSSIDVSMASPTTETRNIAGTRRVSLSQQATSPISPIEPPINFLLPMYSNDLGRLPVYGQFNFTDPSNVNAFLGEQLGQILTSVPTKTAYHFDQPPPVMPNLFSLTSDPVADMYTSASDSFALDSMLKDAVFNSYFPTGPLGNEDGSSSAAGPSNIGATSTSAAAGNHGASTSTSTSAAPPPPTAPLLTQPVTHADSATLFSHCSSTDYTALAQQLTLLSQLQQPILDMEMMKMWTTAPACLELDEWGSFISNVEQLTQATRPGTS</sequence>
<feature type="region of interest" description="Disordered" evidence="3">
    <location>
        <begin position="630"/>
        <end position="685"/>
    </location>
</feature>
<evidence type="ECO:0000313" key="6">
    <source>
        <dbReference type="Proteomes" id="UP000307440"/>
    </source>
</evidence>
<feature type="compositionally biased region" description="Low complexity" evidence="3">
    <location>
        <begin position="1"/>
        <end position="23"/>
    </location>
</feature>
<dbReference type="InterPro" id="IPR050987">
    <property type="entry name" value="AtrR-like"/>
</dbReference>
<dbReference type="InterPro" id="IPR001138">
    <property type="entry name" value="Zn2Cys6_DnaBD"/>
</dbReference>
<dbReference type="Gene3D" id="4.10.240.10">
    <property type="entry name" value="Zn(2)-C6 fungal-type DNA-binding domain"/>
    <property type="match status" value="1"/>
</dbReference>
<dbReference type="SMART" id="SM00906">
    <property type="entry name" value="Fungal_trans"/>
    <property type="match status" value="1"/>
</dbReference>
<evidence type="ECO:0000259" key="4">
    <source>
        <dbReference type="PROSITE" id="PS50048"/>
    </source>
</evidence>
<dbReference type="GO" id="GO:0006351">
    <property type="term" value="P:DNA-templated transcription"/>
    <property type="evidence" value="ECO:0007669"/>
    <property type="project" value="InterPro"/>
</dbReference>
<feature type="compositionally biased region" description="Polar residues" evidence="3">
    <location>
        <begin position="663"/>
        <end position="685"/>
    </location>
</feature>
<dbReference type="PANTHER" id="PTHR46910:SF38">
    <property type="entry name" value="ZN(2)-C6 FUNGAL-TYPE DOMAIN-CONTAINING PROTEIN"/>
    <property type="match status" value="1"/>
</dbReference>
<feature type="region of interest" description="Disordered" evidence="3">
    <location>
        <begin position="798"/>
        <end position="844"/>
    </location>
</feature>
<gene>
    <name evidence="5" type="ORF">FA15DRAFT_672885</name>
</gene>
<dbReference type="InterPro" id="IPR007219">
    <property type="entry name" value="XnlR_reg_dom"/>
</dbReference>
<dbReference type="GO" id="GO:0000981">
    <property type="term" value="F:DNA-binding transcription factor activity, RNA polymerase II-specific"/>
    <property type="evidence" value="ECO:0007669"/>
    <property type="project" value="InterPro"/>
</dbReference>
<keyword evidence="2" id="KW-0539">Nucleus</keyword>
<feature type="domain" description="Zn(2)-C6 fungal-type" evidence="4">
    <location>
        <begin position="43"/>
        <end position="76"/>
    </location>
</feature>
<dbReference type="PROSITE" id="PS00463">
    <property type="entry name" value="ZN2_CY6_FUNGAL_1"/>
    <property type="match status" value="1"/>
</dbReference>
<dbReference type="CDD" id="cd00067">
    <property type="entry name" value="GAL4"/>
    <property type="match status" value="1"/>
</dbReference>
<dbReference type="GO" id="GO:0003677">
    <property type="term" value="F:DNA binding"/>
    <property type="evidence" value="ECO:0007669"/>
    <property type="project" value="InterPro"/>
</dbReference>
<dbReference type="AlphaFoldDB" id="A0A5C3KLP7"/>
<dbReference type="Proteomes" id="UP000307440">
    <property type="component" value="Unassembled WGS sequence"/>
</dbReference>
<dbReference type="Pfam" id="PF04082">
    <property type="entry name" value="Fungal_trans"/>
    <property type="match status" value="1"/>
</dbReference>
<dbReference type="GO" id="GO:0008270">
    <property type="term" value="F:zinc ion binding"/>
    <property type="evidence" value="ECO:0007669"/>
    <property type="project" value="InterPro"/>
</dbReference>
<keyword evidence="1" id="KW-0479">Metal-binding</keyword>
<dbReference type="InterPro" id="IPR036864">
    <property type="entry name" value="Zn2-C6_fun-type_DNA-bd_sf"/>
</dbReference>
<dbReference type="Pfam" id="PF00172">
    <property type="entry name" value="Zn_clus"/>
    <property type="match status" value="1"/>
</dbReference>
<organism evidence="5 6">
    <name type="scientific">Coprinopsis marcescibilis</name>
    <name type="common">Agaric fungus</name>
    <name type="synonym">Psathyrella marcescibilis</name>
    <dbReference type="NCBI Taxonomy" id="230819"/>
    <lineage>
        <taxon>Eukaryota</taxon>
        <taxon>Fungi</taxon>
        <taxon>Dikarya</taxon>
        <taxon>Basidiomycota</taxon>
        <taxon>Agaricomycotina</taxon>
        <taxon>Agaricomycetes</taxon>
        <taxon>Agaricomycetidae</taxon>
        <taxon>Agaricales</taxon>
        <taxon>Agaricineae</taxon>
        <taxon>Psathyrellaceae</taxon>
        <taxon>Coprinopsis</taxon>
    </lineage>
</organism>
<evidence type="ECO:0000256" key="1">
    <source>
        <dbReference type="ARBA" id="ARBA00022723"/>
    </source>
</evidence>
<evidence type="ECO:0000256" key="3">
    <source>
        <dbReference type="SAM" id="MobiDB-lite"/>
    </source>
</evidence>
<name>A0A5C3KLP7_COPMA</name>
<protein>
    <recommendedName>
        <fullName evidence="4">Zn(2)-C6 fungal-type domain-containing protein</fullName>
    </recommendedName>
</protein>
<dbReference type="CDD" id="cd12148">
    <property type="entry name" value="fungal_TF_MHR"/>
    <property type="match status" value="1"/>
</dbReference>
<evidence type="ECO:0000313" key="5">
    <source>
        <dbReference type="EMBL" id="TFK21102.1"/>
    </source>
</evidence>
<feature type="compositionally biased region" description="Basic residues" evidence="3">
    <location>
        <begin position="635"/>
        <end position="645"/>
    </location>
</feature>
<feature type="compositionally biased region" description="Low complexity" evidence="3">
    <location>
        <begin position="648"/>
        <end position="657"/>
    </location>
</feature>
<proteinExistence type="predicted"/>
<dbReference type="OrthoDB" id="4456959at2759"/>
<dbReference type="STRING" id="230819.A0A5C3KLP7"/>
<reference evidence="5 6" key="1">
    <citation type="journal article" date="2019" name="Nat. Ecol. Evol.">
        <title>Megaphylogeny resolves global patterns of mushroom evolution.</title>
        <authorList>
            <person name="Varga T."/>
            <person name="Krizsan K."/>
            <person name="Foldi C."/>
            <person name="Dima B."/>
            <person name="Sanchez-Garcia M."/>
            <person name="Sanchez-Ramirez S."/>
            <person name="Szollosi G.J."/>
            <person name="Szarkandi J.G."/>
            <person name="Papp V."/>
            <person name="Albert L."/>
            <person name="Andreopoulos W."/>
            <person name="Angelini C."/>
            <person name="Antonin V."/>
            <person name="Barry K.W."/>
            <person name="Bougher N.L."/>
            <person name="Buchanan P."/>
            <person name="Buyck B."/>
            <person name="Bense V."/>
            <person name="Catcheside P."/>
            <person name="Chovatia M."/>
            <person name="Cooper J."/>
            <person name="Damon W."/>
            <person name="Desjardin D."/>
            <person name="Finy P."/>
            <person name="Geml J."/>
            <person name="Haridas S."/>
            <person name="Hughes K."/>
            <person name="Justo A."/>
            <person name="Karasinski D."/>
            <person name="Kautmanova I."/>
            <person name="Kiss B."/>
            <person name="Kocsube S."/>
            <person name="Kotiranta H."/>
            <person name="LaButti K.M."/>
            <person name="Lechner B.E."/>
            <person name="Liimatainen K."/>
            <person name="Lipzen A."/>
            <person name="Lukacs Z."/>
            <person name="Mihaltcheva S."/>
            <person name="Morgado L.N."/>
            <person name="Niskanen T."/>
            <person name="Noordeloos M.E."/>
            <person name="Ohm R.A."/>
            <person name="Ortiz-Santana B."/>
            <person name="Ovrebo C."/>
            <person name="Racz N."/>
            <person name="Riley R."/>
            <person name="Savchenko A."/>
            <person name="Shiryaev A."/>
            <person name="Soop K."/>
            <person name="Spirin V."/>
            <person name="Szebenyi C."/>
            <person name="Tomsovsky M."/>
            <person name="Tulloss R.E."/>
            <person name="Uehling J."/>
            <person name="Grigoriev I.V."/>
            <person name="Vagvolgyi C."/>
            <person name="Papp T."/>
            <person name="Martin F.M."/>
            <person name="Miettinen O."/>
            <person name="Hibbett D.S."/>
            <person name="Nagy L.G."/>
        </authorList>
    </citation>
    <scope>NUCLEOTIDE SEQUENCE [LARGE SCALE GENOMIC DNA]</scope>
    <source>
        <strain evidence="5 6">CBS 121175</strain>
    </source>
</reference>
<dbReference type="PROSITE" id="PS50048">
    <property type="entry name" value="ZN2_CY6_FUNGAL_2"/>
    <property type="match status" value="1"/>
</dbReference>